<protein>
    <recommendedName>
        <fullName evidence="4">YtxH domain-containing protein</fullName>
    </recommendedName>
</protein>
<gene>
    <name evidence="2" type="ORF">MAE01_10000</name>
</gene>
<feature type="compositionally biased region" description="Low complexity" evidence="1">
    <location>
        <begin position="112"/>
        <end position="135"/>
    </location>
</feature>
<organism evidence="2 3">
    <name type="scientific">Microbacterium aerolatum</name>
    <dbReference type="NCBI Taxonomy" id="153731"/>
    <lineage>
        <taxon>Bacteria</taxon>
        <taxon>Bacillati</taxon>
        <taxon>Actinomycetota</taxon>
        <taxon>Actinomycetes</taxon>
        <taxon>Micrococcales</taxon>
        <taxon>Microbacteriaceae</taxon>
        <taxon>Microbacterium</taxon>
    </lineage>
</organism>
<dbReference type="RefSeq" id="WP_147038441.1">
    <property type="nucleotide sequence ID" value="NZ_BJUW01000003.1"/>
</dbReference>
<name>A0A511ACC5_9MICO</name>
<dbReference type="OrthoDB" id="5125216at2"/>
<dbReference type="EMBL" id="BJUW01000003">
    <property type="protein sequence ID" value="GEK85824.1"/>
    <property type="molecule type" value="Genomic_DNA"/>
</dbReference>
<evidence type="ECO:0000313" key="3">
    <source>
        <dbReference type="Proteomes" id="UP000321225"/>
    </source>
</evidence>
<evidence type="ECO:0008006" key="4">
    <source>
        <dbReference type="Google" id="ProtNLM"/>
    </source>
</evidence>
<accession>A0A511ACC5</accession>
<evidence type="ECO:0000256" key="1">
    <source>
        <dbReference type="SAM" id="MobiDB-lite"/>
    </source>
</evidence>
<proteinExistence type="predicted"/>
<dbReference type="AlphaFoldDB" id="A0A511ACC5"/>
<keyword evidence="3" id="KW-1185">Reference proteome</keyword>
<evidence type="ECO:0000313" key="2">
    <source>
        <dbReference type="EMBL" id="GEK85824.1"/>
    </source>
</evidence>
<reference evidence="2 3" key="1">
    <citation type="submission" date="2019-07" db="EMBL/GenBank/DDBJ databases">
        <title>Whole genome shotgun sequence of Microbacterium aerolatum NBRC 103071.</title>
        <authorList>
            <person name="Hosoyama A."/>
            <person name="Uohara A."/>
            <person name="Ohji S."/>
            <person name="Ichikawa N."/>
        </authorList>
    </citation>
    <scope>NUCLEOTIDE SEQUENCE [LARGE SCALE GENOMIC DNA]</scope>
    <source>
        <strain evidence="2 3">NBRC 103071</strain>
    </source>
</reference>
<dbReference type="Proteomes" id="UP000321225">
    <property type="component" value="Unassembled WGS sequence"/>
</dbReference>
<feature type="region of interest" description="Disordered" evidence="1">
    <location>
        <begin position="106"/>
        <end position="135"/>
    </location>
</feature>
<comment type="caution">
    <text evidence="2">The sequence shown here is derived from an EMBL/GenBank/DDBJ whole genome shotgun (WGS) entry which is preliminary data.</text>
</comment>
<sequence length="135" mass="14029">MKGKIGLVVGLGVGYVLGTRAGRERYEQIKTQWLKVWNKEPVQKQVEKAKAFVGAKASEVPGAIWNGVVKVAKAAGDGSTPGEKLDSAIATGKKAVDHVEDALEDAVDAAKKSSSTKKSSSSSSTGAKNTTTNGK</sequence>